<feature type="compositionally biased region" description="Low complexity" evidence="1">
    <location>
        <begin position="109"/>
        <end position="147"/>
    </location>
</feature>
<name>A0ABT9L7X9_9ACTN</name>
<dbReference type="Pfam" id="PF13560">
    <property type="entry name" value="HTH_31"/>
    <property type="match status" value="1"/>
</dbReference>
<sequence length="320" mass="33184">MSRWKELPDSLDQRVRQLVVQLRRLKDRSGLSLVALEARTGYSRSSWERYLNGKALPPRHAVEELARATGTEPTRLLVLHEVAEEAWQQRVASSSSSAGAKDDGGRGAGSRSAAERAGAAEGPAGSAEESAESTESAASAEEPGAPGQRSAAAGGFRPPGVRRSVALAAVVAAALVGLGTGTLIPAPWRDDDGRGDAARAVMGTPGPRPSGSTATATATQGPGRYVFQMGKSYPCEVREGRTAGGGLGAGYSTTGTAVLAGPGWDVVEAQCLLRHHKIDPGTVDGVYGQRTIAAVARLQKRAGLPADGIVGPHTWQVLRR</sequence>
<keyword evidence="4" id="KW-1185">Reference proteome</keyword>
<dbReference type="Proteomes" id="UP001234880">
    <property type="component" value="Unassembled WGS sequence"/>
</dbReference>
<gene>
    <name evidence="3" type="ORF">JOF35_008170</name>
</gene>
<dbReference type="InterPro" id="IPR010982">
    <property type="entry name" value="Lambda_DNA-bd_dom_sf"/>
</dbReference>
<dbReference type="InterPro" id="IPR001387">
    <property type="entry name" value="Cro/C1-type_HTH"/>
</dbReference>
<dbReference type="InterPro" id="IPR036365">
    <property type="entry name" value="PGBD-like_sf"/>
</dbReference>
<dbReference type="InterPro" id="IPR002477">
    <property type="entry name" value="Peptidoglycan-bd-like"/>
</dbReference>
<dbReference type="CDD" id="cd00093">
    <property type="entry name" value="HTH_XRE"/>
    <property type="match status" value="1"/>
</dbReference>
<dbReference type="EMBL" id="JAURUE010000002">
    <property type="protein sequence ID" value="MDP9615832.1"/>
    <property type="molecule type" value="Genomic_DNA"/>
</dbReference>
<reference evidence="3 4" key="1">
    <citation type="submission" date="2023-07" db="EMBL/GenBank/DDBJ databases">
        <title>Sequencing the genomes of 1000 actinobacteria strains.</title>
        <authorList>
            <person name="Klenk H.-P."/>
        </authorList>
    </citation>
    <scope>NUCLEOTIDE SEQUENCE [LARGE SCALE GENOMIC DNA]</scope>
    <source>
        <strain evidence="3 4">DSM 41600</strain>
    </source>
</reference>
<dbReference type="Pfam" id="PF01471">
    <property type="entry name" value="PG_binding_1"/>
    <property type="match status" value="1"/>
</dbReference>
<feature type="domain" description="HTH cro/C1-type" evidence="2">
    <location>
        <begin position="22"/>
        <end position="76"/>
    </location>
</feature>
<dbReference type="InterPro" id="IPR036366">
    <property type="entry name" value="PGBDSf"/>
</dbReference>
<evidence type="ECO:0000256" key="1">
    <source>
        <dbReference type="SAM" id="MobiDB-lite"/>
    </source>
</evidence>
<dbReference type="SUPFAM" id="SSF47413">
    <property type="entry name" value="lambda repressor-like DNA-binding domains"/>
    <property type="match status" value="1"/>
</dbReference>
<protein>
    <submittedName>
        <fullName evidence="3">Transcriptional regulator with XRE-family HTH domain</fullName>
    </submittedName>
</protein>
<feature type="region of interest" description="Disordered" evidence="1">
    <location>
        <begin position="89"/>
        <end position="156"/>
    </location>
</feature>
<dbReference type="SMART" id="SM00530">
    <property type="entry name" value="HTH_XRE"/>
    <property type="match status" value="1"/>
</dbReference>
<organism evidence="3 4">
    <name type="scientific">Streptomyces demainii</name>
    <dbReference type="NCBI Taxonomy" id="588122"/>
    <lineage>
        <taxon>Bacteria</taxon>
        <taxon>Bacillati</taxon>
        <taxon>Actinomycetota</taxon>
        <taxon>Actinomycetes</taxon>
        <taxon>Kitasatosporales</taxon>
        <taxon>Streptomycetaceae</taxon>
        <taxon>Streptomyces</taxon>
    </lineage>
</organism>
<dbReference type="Gene3D" id="1.10.260.40">
    <property type="entry name" value="lambda repressor-like DNA-binding domains"/>
    <property type="match status" value="1"/>
</dbReference>
<comment type="caution">
    <text evidence="3">The sequence shown here is derived from an EMBL/GenBank/DDBJ whole genome shotgun (WGS) entry which is preliminary data.</text>
</comment>
<evidence type="ECO:0000313" key="4">
    <source>
        <dbReference type="Proteomes" id="UP001234880"/>
    </source>
</evidence>
<dbReference type="Gene3D" id="1.10.101.10">
    <property type="entry name" value="PGBD-like superfamily/PGBD"/>
    <property type="match status" value="1"/>
</dbReference>
<dbReference type="SUPFAM" id="SSF47090">
    <property type="entry name" value="PGBD-like"/>
    <property type="match status" value="1"/>
</dbReference>
<evidence type="ECO:0000313" key="3">
    <source>
        <dbReference type="EMBL" id="MDP9615832.1"/>
    </source>
</evidence>
<accession>A0ABT9L7X9</accession>
<proteinExistence type="predicted"/>
<dbReference type="PROSITE" id="PS50943">
    <property type="entry name" value="HTH_CROC1"/>
    <property type="match status" value="1"/>
</dbReference>
<evidence type="ECO:0000259" key="2">
    <source>
        <dbReference type="PROSITE" id="PS50943"/>
    </source>
</evidence>